<keyword evidence="7" id="KW-0269">Exonuclease</keyword>
<evidence type="ECO:0000256" key="3">
    <source>
        <dbReference type="ARBA" id="ARBA00016937"/>
    </source>
</evidence>
<dbReference type="PANTHER" id="PTHR12801">
    <property type="entry name" value="RNA EXONUCLEASE REXO1 / RECO3 FAMILY MEMBER-RELATED"/>
    <property type="match status" value="1"/>
</dbReference>
<gene>
    <name evidence="13" type="ORF">CTEN210_06206</name>
</gene>
<keyword evidence="6" id="KW-0378">Hydrolase</keyword>
<keyword evidence="8" id="KW-0539">Nucleus</keyword>
<dbReference type="Proteomes" id="UP001054902">
    <property type="component" value="Unassembled WGS sequence"/>
</dbReference>
<sequence length="340" mass="39168">MPWISKKAKAQMRERKKRVEAATKKRKLEEGEEVDPNKNWEVIQKDTVHTVTIPSTATSKEASKLRKEARRAARRDGRDETLIRFVDEKGRELESQNTEKSQEQETEEPQRKKRKKKNFPSINQMLAEAEEQKKVEIENEKKQAYENSIPDEVKKSFVALDCEMVGIGSDGKQSALARVSITDWDGNVILDTFVQVPDRVTDFRTHVSGVRAKDIKFTNQNAMELHACRKKVGEILKGKILVGHSLKNDFSALMLDHPKSQVRDTARYKPFMRASGRNGGKMRPRKLRDLVKEHCGLTIQKEGEEHTSVEDAQATMKLYKSAREKWEKEIEAEVAKRKKR</sequence>
<dbReference type="Gene3D" id="3.30.420.10">
    <property type="entry name" value="Ribonuclease H-like superfamily/Ribonuclease H"/>
    <property type="match status" value="1"/>
</dbReference>
<evidence type="ECO:0000313" key="13">
    <source>
        <dbReference type="EMBL" id="GFH49730.1"/>
    </source>
</evidence>
<dbReference type="GO" id="GO:0005634">
    <property type="term" value="C:nucleus"/>
    <property type="evidence" value="ECO:0007669"/>
    <property type="project" value="UniProtKB-SubCell"/>
</dbReference>
<evidence type="ECO:0000256" key="2">
    <source>
        <dbReference type="ARBA" id="ARBA00010489"/>
    </source>
</evidence>
<evidence type="ECO:0000256" key="11">
    <source>
        <dbReference type="SAM" id="MobiDB-lite"/>
    </source>
</evidence>
<organism evidence="13 14">
    <name type="scientific">Chaetoceros tenuissimus</name>
    <dbReference type="NCBI Taxonomy" id="426638"/>
    <lineage>
        <taxon>Eukaryota</taxon>
        <taxon>Sar</taxon>
        <taxon>Stramenopiles</taxon>
        <taxon>Ochrophyta</taxon>
        <taxon>Bacillariophyta</taxon>
        <taxon>Coscinodiscophyceae</taxon>
        <taxon>Chaetocerotophycidae</taxon>
        <taxon>Chaetocerotales</taxon>
        <taxon>Chaetocerotaceae</taxon>
        <taxon>Chaetoceros</taxon>
    </lineage>
</organism>
<evidence type="ECO:0000259" key="12">
    <source>
        <dbReference type="SMART" id="SM00479"/>
    </source>
</evidence>
<dbReference type="InterPro" id="IPR013520">
    <property type="entry name" value="Ribonucl_H"/>
</dbReference>
<evidence type="ECO:0000256" key="1">
    <source>
        <dbReference type="ARBA" id="ARBA00004123"/>
    </source>
</evidence>
<protein>
    <recommendedName>
        <fullName evidence="3">RNA exonuclease 4</fullName>
    </recommendedName>
</protein>
<dbReference type="EMBL" id="BLLK01000038">
    <property type="protein sequence ID" value="GFH49730.1"/>
    <property type="molecule type" value="Genomic_DNA"/>
</dbReference>
<dbReference type="PANTHER" id="PTHR12801:SF45">
    <property type="entry name" value="RNA EXONUCLEASE 4"/>
    <property type="match status" value="1"/>
</dbReference>
<comment type="function">
    <text evidence="9">Exoribonuclease involved in ribosome biosynthesis. Involved in the processing of ITS1, the internal transcribed spacer localized between the 18S and 5.8S rRNAs.</text>
</comment>
<name>A0AAD3H468_9STRA</name>
<keyword evidence="14" id="KW-1185">Reference proteome</keyword>
<keyword evidence="5" id="KW-0540">Nuclease</keyword>
<evidence type="ECO:0000256" key="10">
    <source>
        <dbReference type="SAM" id="Coils"/>
    </source>
</evidence>
<comment type="subcellular location">
    <subcellularLocation>
        <location evidence="1">Nucleus</location>
    </subcellularLocation>
</comment>
<reference evidence="13 14" key="1">
    <citation type="journal article" date="2021" name="Sci. Rep.">
        <title>The genome of the diatom Chaetoceros tenuissimus carries an ancient integrated fragment of an extant virus.</title>
        <authorList>
            <person name="Hongo Y."/>
            <person name="Kimura K."/>
            <person name="Takaki Y."/>
            <person name="Yoshida Y."/>
            <person name="Baba S."/>
            <person name="Kobayashi G."/>
            <person name="Nagasaki K."/>
            <person name="Hano T."/>
            <person name="Tomaru Y."/>
        </authorList>
    </citation>
    <scope>NUCLEOTIDE SEQUENCE [LARGE SCALE GENOMIC DNA]</scope>
    <source>
        <strain evidence="13 14">NIES-3715</strain>
    </source>
</reference>
<feature type="region of interest" description="Disordered" evidence="11">
    <location>
        <begin position="1"/>
        <end position="120"/>
    </location>
</feature>
<feature type="compositionally biased region" description="Basic residues" evidence="11">
    <location>
        <begin position="1"/>
        <end position="10"/>
    </location>
</feature>
<dbReference type="Pfam" id="PF00929">
    <property type="entry name" value="RNase_T"/>
    <property type="match status" value="1"/>
</dbReference>
<dbReference type="InterPro" id="IPR037431">
    <property type="entry name" value="REX4_DEDDh_dom"/>
</dbReference>
<dbReference type="AlphaFoldDB" id="A0AAD3H468"/>
<evidence type="ECO:0000256" key="9">
    <source>
        <dbReference type="ARBA" id="ARBA00025599"/>
    </source>
</evidence>
<feature type="domain" description="Exonuclease" evidence="12">
    <location>
        <begin position="156"/>
        <end position="328"/>
    </location>
</feature>
<dbReference type="InterPro" id="IPR047021">
    <property type="entry name" value="REXO1/3/4-like"/>
</dbReference>
<dbReference type="SMART" id="SM00479">
    <property type="entry name" value="EXOIII"/>
    <property type="match status" value="1"/>
</dbReference>
<feature type="compositionally biased region" description="Basic and acidic residues" evidence="11">
    <location>
        <begin position="61"/>
        <end position="94"/>
    </location>
</feature>
<feature type="coiled-coil region" evidence="10">
    <location>
        <begin position="309"/>
        <end position="336"/>
    </location>
</feature>
<evidence type="ECO:0000256" key="8">
    <source>
        <dbReference type="ARBA" id="ARBA00023242"/>
    </source>
</evidence>
<comment type="similarity">
    <text evidence="2">Belongs to the REXO4 family.</text>
</comment>
<feature type="compositionally biased region" description="Polar residues" evidence="11">
    <location>
        <begin position="49"/>
        <end position="59"/>
    </location>
</feature>
<evidence type="ECO:0000256" key="5">
    <source>
        <dbReference type="ARBA" id="ARBA00022722"/>
    </source>
</evidence>
<feature type="compositionally biased region" description="Basic and acidic residues" evidence="11">
    <location>
        <begin position="11"/>
        <end position="48"/>
    </location>
</feature>
<evidence type="ECO:0000256" key="6">
    <source>
        <dbReference type="ARBA" id="ARBA00022801"/>
    </source>
</evidence>
<evidence type="ECO:0000256" key="7">
    <source>
        <dbReference type="ARBA" id="ARBA00022839"/>
    </source>
</evidence>
<evidence type="ECO:0000313" key="14">
    <source>
        <dbReference type="Proteomes" id="UP001054902"/>
    </source>
</evidence>
<dbReference type="SUPFAM" id="SSF53098">
    <property type="entry name" value="Ribonuclease H-like"/>
    <property type="match status" value="1"/>
</dbReference>
<dbReference type="GO" id="GO:0006364">
    <property type="term" value="P:rRNA processing"/>
    <property type="evidence" value="ECO:0007669"/>
    <property type="project" value="UniProtKB-KW"/>
</dbReference>
<dbReference type="GO" id="GO:0003676">
    <property type="term" value="F:nucleic acid binding"/>
    <property type="evidence" value="ECO:0007669"/>
    <property type="project" value="InterPro"/>
</dbReference>
<evidence type="ECO:0000256" key="4">
    <source>
        <dbReference type="ARBA" id="ARBA00022552"/>
    </source>
</evidence>
<dbReference type="InterPro" id="IPR012337">
    <property type="entry name" value="RNaseH-like_sf"/>
</dbReference>
<keyword evidence="4" id="KW-0698">rRNA processing</keyword>
<dbReference type="FunFam" id="3.30.420.10:FF:000007">
    <property type="entry name" value="Interferon-stimulated exonuclease gene 20"/>
    <property type="match status" value="1"/>
</dbReference>
<keyword evidence="10" id="KW-0175">Coiled coil</keyword>
<proteinExistence type="inferred from homology"/>
<accession>A0AAD3H468</accession>
<dbReference type="CDD" id="cd06144">
    <property type="entry name" value="REX4_like"/>
    <property type="match status" value="1"/>
</dbReference>
<comment type="caution">
    <text evidence="13">The sequence shown here is derived from an EMBL/GenBank/DDBJ whole genome shotgun (WGS) entry which is preliminary data.</text>
</comment>
<dbReference type="GO" id="GO:0008408">
    <property type="term" value="F:3'-5' exonuclease activity"/>
    <property type="evidence" value="ECO:0007669"/>
    <property type="project" value="InterPro"/>
</dbReference>
<dbReference type="InterPro" id="IPR036397">
    <property type="entry name" value="RNaseH_sf"/>
</dbReference>